<dbReference type="Proteomes" id="UP000838756">
    <property type="component" value="Unassembled WGS sequence"/>
</dbReference>
<keyword evidence="2" id="KW-1185">Reference proteome</keyword>
<evidence type="ECO:0000313" key="1">
    <source>
        <dbReference type="EMBL" id="CAH2268907.1"/>
    </source>
</evidence>
<organism evidence="1 2">
    <name type="scientific">Pararge aegeria aegeria</name>
    <dbReference type="NCBI Taxonomy" id="348720"/>
    <lineage>
        <taxon>Eukaryota</taxon>
        <taxon>Metazoa</taxon>
        <taxon>Ecdysozoa</taxon>
        <taxon>Arthropoda</taxon>
        <taxon>Hexapoda</taxon>
        <taxon>Insecta</taxon>
        <taxon>Pterygota</taxon>
        <taxon>Neoptera</taxon>
        <taxon>Endopterygota</taxon>
        <taxon>Lepidoptera</taxon>
        <taxon>Glossata</taxon>
        <taxon>Ditrysia</taxon>
        <taxon>Papilionoidea</taxon>
        <taxon>Nymphalidae</taxon>
        <taxon>Satyrinae</taxon>
        <taxon>Satyrini</taxon>
        <taxon>Parargina</taxon>
        <taxon>Pararge</taxon>
    </lineage>
</organism>
<accession>A0A8S4SML4</accession>
<proteinExistence type="predicted"/>
<sequence length="147" mass="16099">MVGTATQIISRTPEEPVVYFPDVYRLPQLIAGAAALTRRESGVTLSLPRVPQPDAVFFQPVYTGADARLYPLQIAAASFCTEDCSAADSRCGSWNAERTWKRQSQREVPVKTQPALKATVVQARQILLATTFCGFCRTALVDAFSDD</sequence>
<protein>
    <submittedName>
        <fullName evidence="1">Jg21175 protein</fullName>
    </submittedName>
</protein>
<reference evidence="1" key="1">
    <citation type="submission" date="2022-03" db="EMBL/GenBank/DDBJ databases">
        <authorList>
            <person name="Lindestad O."/>
        </authorList>
    </citation>
    <scope>NUCLEOTIDE SEQUENCE</scope>
</reference>
<name>A0A8S4SML4_9NEOP</name>
<evidence type="ECO:0000313" key="2">
    <source>
        <dbReference type="Proteomes" id="UP000838756"/>
    </source>
</evidence>
<dbReference type="EMBL" id="CAKXAJ010026482">
    <property type="protein sequence ID" value="CAH2268907.1"/>
    <property type="molecule type" value="Genomic_DNA"/>
</dbReference>
<dbReference type="AlphaFoldDB" id="A0A8S4SML4"/>
<gene>
    <name evidence="1" type="primary">jg21175</name>
    <name evidence="1" type="ORF">PAEG_LOCUS27209</name>
</gene>
<comment type="caution">
    <text evidence="1">The sequence shown here is derived from an EMBL/GenBank/DDBJ whole genome shotgun (WGS) entry which is preliminary data.</text>
</comment>